<dbReference type="EMBL" id="JAULSU010000005">
    <property type="protein sequence ID" value="KAK0617708.1"/>
    <property type="molecule type" value="Genomic_DNA"/>
</dbReference>
<keyword evidence="9" id="KW-1185">Reference proteome</keyword>
<feature type="repeat" description="WD" evidence="7">
    <location>
        <begin position="79"/>
        <end position="120"/>
    </location>
</feature>
<dbReference type="InterPro" id="IPR019775">
    <property type="entry name" value="WD40_repeat_CS"/>
</dbReference>
<sequence>QAQSDPNPELVEFLADAECLIHKRRLILERAPTQIYASALVFSPVTSEIRKHQWRHKAPFISAVRDVRHHWEPELRQILQGHEMVVRSVAFSPDGTVLASASDDITVRLWDAETGKCWQTLEGQKGFVFSVAFSPDGRLLASASTDATIRLWDVKIGKCWQILQGHEFYADSVAF</sequence>
<dbReference type="Pfam" id="PF00400">
    <property type="entry name" value="WD40"/>
    <property type="match status" value="2"/>
</dbReference>
<evidence type="ECO:0000256" key="6">
    <source>
        <dbReference type="ARBA" id="ARBA00043913"/>
    </source>
</evidence>
<dbReference type="PROSITE" id="PS50294">
    <property type="entry name" value="WD_REPEATS_REGION"/>
    <property type="match status" value="2"/>
</dbReference>
<comment type="similarity">
    <text evidence="4">Belongs to the WD repeat MDV1/CAF4 family.</text>
</comment>
<dbReference type="InterPro" id="IPR036322">
    <property type="entry name" value="WD40_repeat_dom_sf"/>
</dbReference>
<keyword evidence="1 7" id="KW-0853">WD repeat</keyword>
<dbReference type="Gene3D" id="2.130.10.10">
    <property type="entry name" value="YVTN repeat-like/Quinoprotein amine dehydrogenase"/>
    <property type="match status" value="1"/>
</dbReference>
<feature type="non-terminal residue" evidence="8">
    <location>
        <position position="1"/>
    </location>
</feature>
<feature type="repeat" description="WD" evidence="7">
    <location>
        <begin position="121"/>
        <end position="155"/>
    </location>
</feature>
<dbReference type="PROSITE" id="PS00678">
    <property type="entry name" value="WD_REPEATS_1"/>
    <property type="match status" value="2"/>
</dbReference>
<evidence type="ECO:0000256" key="2">
    <source>
        <dbReference type="ARBA" id="ARBA00022737"/>
    </source>
</evidence>
<dbReference type="Proteomes" id="UP001175000">
    <property type="component" value="Unassembled WGS sequence"/>
</dbReference>
<evidence type="ECO:0000256" key="3">
    <source>
        <dbReference type="ARBA" id="ARBA00023054"/>
    </source>
</evidence>
<keyword evidence="2" id="KW-0677">Repeat</keyword>
<dbReference type="InterPro" id="IPR015943">
    <property type="entry name" value="WD40/YVTN_repeat-like_dom_sf"/>
</dbReference>
<accession>A0AA40BXY9</accession>
<dbReference type="GO" id="GO:1990234">
    <property type="term" value="C:transferase complex"/>
    <property type="evidence" value="ECO:0007669"/>
    <property type="project" value="UniProtKB-ARBA"/>
</dbReference>
<evidence type="ECO:0000256" key="5">
    <source>
        <dbReference type="ARBA" id="ARBA00039789"/>
    </source>
</evidence>
<dbReference type="PANTHER" id="PTHR22847">
    <property type="entry name" value="WD40 REPEAT PROTEIN"/>
    <property type="match status" value="1"/>
</dbReference>
<dbReference type="AlphaFoldDB" id="A0AA40BXY9"/>
<reference evidence="8" key="1">
    <citation type="submission" date="2023-06" db="EMBL/GenBank/DDBJ databases">
        <title>Genome-scale phylogeny and comparative genomics of the fungal order Sordariales.</title>
        <authorList>
            <consortium name="Lawrence Berkeley National Laboratory"/>
            <person name="Hensen N."/>
            <person name="Bonometti L."/>
            <person name="Westerberg I."/>
            <person name="Brannstrom I.O."/>
            <person name="Guillou S."/>
            <person name="Cros-Aarteil S."/>
            <person name="Calhoun S."/>
            <person name="Haridas S."/>
            <person name="Kuo A."/>
            <person name="Mondo S."/>
            <person name="Pangilinan J."/>
            <person name="Riley R."/>
            <person name="Labutti K."/>
            <person name="Andreopoulos B."/>
            <person name="Lipzen A."/>
            <person name="Chen C."/>
            <person name="Yanf M."/>
            <person name="Daum C."/>
            <person name="Ng V."/>
            <person name="Clum A."/>
            <person name="Steindorff A."/>
            <person name="Ohm R."/>
            <person name="Martin F."/>
            <person name="Silar P."/>
            <person name="Natvig D."/>
            <person name="Lalanne C."/>
            <person name="Gautier V."/>
            <person name="Ament-Velasquez S.L."/>
            <person name="Kruys A."/>
            <person name="Hutchinson M.I."/>
            <person name="Powell A.J."/>
            <person name="Barry K."/>
            <person name="Miller A.N."/>
            <person name="Grigoriev I.V."/>
            <person name="Debuchy R."/>
            <person name="Gladieux P."/>
            <person name="Thoren M.H."/>
            <person name="Johannesson H."/>
        </authorList>
    </citation>
    <scope>NUCLEOTIDE SEQUENCE</scope>
    <source>
        <strain evidence="8">CBS 606.72</strain>
    </source>
</reference>
<comment type="caution">
    <text evidence="8">The sequence shown here is derived from an EMBL/GenBank/DDBJ whole genome shotgun (WGS) entry which is preliminary data.</text>
</comment>
<evidence type="ECO:0000256" key="1">
    <source>
        <dbReference type="ARBA" id="ARBA00022574"/>
    </source>
</evidence>
<keyword evidence="3" id="KW-0175">Coiled coil</keyword>
<evidence type="ECO:0000256" key="4">
    <source>
        <dbReference type="ARBA" id="ARBA00038415"/>
    </source>
</evidence>
<organism evidence="8 9">
    <name type="scientific">Immersiella caudata</name>
    <dbReference type="NCBI Taxonomy" id="314043"/>
    <lineage>
        <taxon>Eukaryota</taxon>
        <taxon>Fungi</taxon>
        <taxon>Dikarya</taxon>
        <taxon>Ascomycota</taxon>
        <taxon>Pezizomycotina</taxon>
        <taxon>Sordariomycetes</taxon>
        <taxon>Sordariomycetidae</taxon>
        <taxon>Sordariales</taxon>
        <taxon>Lasiosphaeriaceae</taxon>
        <taxon>Immersiella</taxon>
    </lineage>
</organism>
<dbReference type="PROSITE" id="PS50082">
    <property type="entry name" value="WD_REPEATS_2"/>
    <property type="match status" value="2"/>
</dbReference>
<evidence type="ECO:0000313" key="8">
    <source>
        <dbReference type="EMBL" id="KAK0617708.1"/>
    </source>
</evidence>
<proteinExistence type="inferred from homology"/>
<evidence type="ECO:0000256" key="7">
    <source>
        <dbReference type="PROSITE-ProRule" id="PRU00221"/>
    </source>
</evidence>
<protein>
    <recommendedName>
        <fullName evidence="5">Mitochondrial division protein 1</fullName>
    </recommendedName>
</protein>
<name>A0AA40BXY9_9PEZI</name>
<dbReference type="SMART" id="SM00320">
    <property type="entry name" value="WD40"/>
    <property type="match status" value="2"/>
</dbReference>
<comment type="function">
    <text evidence="6">Involved in mitochondrial fission. Acts as an adapter protein required to form mitochondrial fission complexes. Formation of these complexes is required to promote constriction and fission of the mitochondrial compartment at a late step in mitochondrial division.</text>
</comment>
<evidence type="ECO:0000313" key="9">
    <source>
        <dbReference type="Proteomes" id="UP001175000"/>
    </source>
</evidence>
<dbReference type="PANTHER" id="PTHR22847:SF637">
    <property type="entry name" value="WD REPEAT DOMAIN 5B"/>
    <property type="match status" value="1"/>
</dbReference>
<dbReference type="InterPro" id="IPR001680">
    <property type="entry name" value="WD40_rpt"/>
</dbReference>
<dbReference type="SUPFAM" id="SSF50978">
    <property type="entry name" value="WD40 repeat-like"/>
    <property type="match status" value="1"/>
</dbReference>
<gene>
    <name evidence="8" type="ORF">B0T14DRAFT_590558</name>
</gene>